<proteinExistence type="predicted"/>
<dbReference type="PROSITE" id="PS50112">
    <property type="entry name" value="PAS"/>
    <property type="match status" value="1"/>
</dbReference>
<dbReference type="CDD" id="cd00130">
    <property type="entry name" value="PAS"/>
    <property type="match status" value="1"/>
</dbReference>
<dbReference type="SMART" id="SM00331">
    <property type="entry name" value="PP2C_SIG"/>
    <property type="match status" value="1"/>
</dbReference>
<organism evidence="4 5">
    <name type="scientific">Solirubrobacter pauli</name>
    <dbReference type="NCBI Taxonomy" id="166793"/>
    <lineage>
        <taxon>Bacteria</taxon>
        <taxon>Bacillati</taxon>
        <taxon>Actinomycetota</taxon>
        <taxon>Thermoleophilia</taxon>
        <taxon>Solirubrobacterales</taxon>
        <taxon>Solirubrobacteraceae</taxon>
        <taxon>Solirubrobacter</taxon>
    </lineage>
</organism>
<dbReference type="SMART" id="SM00065">
    <property type="entry name" value="GAF"/>
    <property type="match status" value="1"/>
</dbReference>
<dbReference type="Pfam" id="PF08447">
    <property type="entry name" value="PAS_3"/>
    <property type="match status" value="1"/>
</dbReference>
<dbReference type="PANTHER" id="PTHR43156">
    <property type="entry name" value="STAGE II SPORULATION PROTEIN E-RELATED"/>
    <property type="match status" value="1"/>
</dbReference>
<dbReference type="SMART" id="SM00086">
    <property type="entry name" value="PAC"/>
    <property type="match status" value="1"/>
</dbReference>
<reference evidence="4 5" key="1">
    <citation type="submission" date="2018-10" db="EMBL/GenBank/DDBJ databases">
        <title>Genomic Encyclopedia of Archaeal and Bacterial Type Strains, Phase II (KMG-II): from individual species to whole genera.</title>
        <authorList>
            <person name="Goeker M."/>
        </authorList>
    </citation>
    <scope>NUCLEOTIDE SEQUENCE [LARGE SCALE GENOMIC DNA]</scope>
    <source>
        <strain evidence="4 5">DSM 14954</strain>
    </source>
</reference>
<keyword evidence="5" id="KW-1185">Reference proteome</keyword>
<dbReference type="InterPro" id="IPR001932">
    <property type="entry name" value="PPM-type_phosphatase-like_dom"/>
</dbReference>
<dbReference type="Gene3D" id="2.10.70.100">
    <property type="match status" value="1"/>
</dbReference>
<dbReference type="Proteomes" id="UP000278962">
    <property type="component" value="Unassembled WGS sequence"/>
</dbReference>
<dbReference type="PANTHER" id="PTHR43156:SF2">
    <property type="entry name" value="STAGE II SPORULATION PROTEIN E"/>
    <property type="match status" value="1"/>
</dbReference>
<dbReference type="RefSeq" id="WP_121251617.1">
    <property type="nucleotide sequence ID" value="NZ_RBIL01000001.1"/>
</dbReference>
<dbReference type="FunFam" id="3.30.450.40:FF:000035">
    <property type="entry name" value="PAS sensor protein"/>
    <property type="match status" value="1"/>
</dbReference>
<dbReference type="Gene3D" id="3.60.40.10">
    <property type="entry name" value="PPM-type phosphatase domain"/>
    <property type="match status" value="1"/>
</dbReference>
<dbReference type="SUPFAM" id="SSF55785">
    <property type="entry name" value="PYP-like sensor domain (PAS domain)"/>
    <property type="match status" value="1"/>
</dbReference>
<dbReference type="Gene3D" id="3.30.450.40">
    <property type="match status" value="1"/>
</dbReference>
<keyword evidence="1" id="KW-0378">Hydrolase</keyword>
<evidence type="ECO:0000313" key="4">
    <source>
        <dbReference type="EMBL" id="RKQ93467.1"/>
    </source>
</evidence>
<gene>
    <name evidence="4" type="ORF">C8N24_3334</name>
</gene>
<sequence length="547" mass="59236">MIRGLEERLRLALEGTETGFWEWTVATDAVEWSDNMGPLYGLPRGTQPSGVADFLDRIVHPQDRERIAEIIERAVREGTSYEFDLRVSHAQHGERWLHARARVLTDAEGRAERVIGLLSDVTERRHREDARAFLDAASQRLAASLDPVHTLEEVAELAVPRLADWCAVQIAKGSDGDFEQVAVAHVDPDKVRWAWELQERYPPDPDSPTGAPAVIRSGRSELYPEIDAALLEAAALDEEQIRLVRELQMHSVMVVPLSARGRTLGAITFVWAESGRQYTARDLELAEELGRRAGLALDHARLFAREHRAAETLQRALLPATLPELPGYQLAVRYVPSDARDHAGGDWYDAFQLPDGRIGIVIGDVGGRGLEAAATMGQIRNALRAYALKGGGPGAALADLHALVDQAAGDITFATVVYVVLDLATGGCEVATAGHLPPLVAGVGYVETPRCPPLGFGGVDRCAASAFTLAPGQTLWLYTDGLVEARTRPIDAGLDSLAETAARADDGELEAIADHLLVALPAARDDDIALLGLRRVRELGEGVAQDP</sequence>
<evidence type="ECO:0000313" key="5">
    <source>
        <dbReference type="Proteomes" id="UP000278962"/>
    </source>
</evidence>
<dbReference type="Pfam" id="PF01590">
    <property type="entry name" value="GAF"/>
    <property type="match status" value="1"/>
</dbReference>
<dbReference type="InterPro" id="IPR000014">
    <property type="entry name" value="PAS"/>
</dbReference>
<dbReference type="InterPro" id="IPR013655">
    <property type="entry name" value="PAS_fold_3"/>
</dbReference>
<dbReference type="GO" id="GO:0016791">
    <property type="term" value="F:phosphatase activity"/>
    <property type="evidence" value="ECO:0007669"/>
    <property type="project" value="TreeGrafter"/>
</dbReference>
<dbReference type="InterPro" id="IPR035965">
    <property type="entry name" value="PAS-like_dom_sf"/>
</dbReference>
<dbReference type="InterPro" id="IPR036457">
    <property type="entry name" value="PPM-type-like_dom_sf"/>
</dbReference>
<accession>A0A660LEE1</accession>
<dbReference type="PROSITE" id="PS50113">
    <property type="entry name" value="PAC"/>
    <property type="match status" value="1"/>
</dbReference>
<dbReference type="InterPro" id="IPR052016">
    <property type="entry name" value="Bact_Sigma-Reg"/>
</dbReference>
<dbReference type="Pfam" id="PF07228">
    <property type="entry name" value="SpoIIE"/>
    <property type="match status" value="1"/>
</dbReference>
<dbReference type="Gene3D" id="3.30.450.20">
    <property type="entry name" value="PAS domain"/>
    <property type="match status" value="1"/>
</dbReference>
<dbReference type="InterPro" id="IPR029016">
    <property type="entry name" value="GAF-like_dom_sf"/>
</dbReference>
<dbReference type="OrthoDB" id="118142at2"/>
<comment type="caution">
    <text evidence="4">The sequence shown here is derived from an EMBL/GenBank/DDBJ whole genome shotgun (WGS) entry which is preliminary data.</text>
</comment>
<dbReference type="SUPFAM" id="SSF55781">
    <property type="entry name" value="GAF domain-like"/>
    <property type="match status" value="1"/>
</dbReference>
<name>A0A660LEE1_9ACTN</name>
<dbReference type="InterPro" id="IPR001610">
    <property type="entry name" value="PAC"/>
</dbReference>
<dbReference type="InterPro" id="IPR000700">
    <property type="entry name" value="PAS-assoc_C"/>
</dbReference>
<protein>
    <submittedName>
        <fullName evidence="4">PAS domain S-box-containing protein</fullName>
    </submittedName>
</protein>
<feature type="domain" description="PAC" evidence="3">
    <location>
        <begin position="81"/>
        <end position="133"/>
    </location>
</feature>
<evidence type="ECO:0000259" key="3">
    <source>
        <dbReference type="PROSITE" id="PS50113"/>
    </source>
</evidence>
<evidence type="ECO:0000259" key="2">
    <source>
        <dbReference type="PROSITE" id="PS50112"/>
    </source>
</evidence>
<evidence type="ECO:0000256" key="1">
    <source>
        <dbReference type="ARBA" id="ARBA00022801"/>
    </source>
</evidence>
<feature type="domain" description="PAS" evidence="2">
    <location>
        <begin position="5"/>
        <end position="78"/>
    </location>
</feature>
<dbReference type="InterPro" id="IPR003018">
    <property type="entry name" value="GAF"/>
</dbReference>
<dbReference type="EMBL" id="RBIL01000001">
    <property type="protein sequence ID" value="RKQ93467.1"/>
    <property type="molecule type" value="Genomic_DNA"/>
</dbReference>
<dbReference type="NCBIfam" id="TIGR00229">
    <property type="entry name" value="sensory_box"/>
    <property type="match status" value="1"/>
</dbReference>
<dbReference type="AlphaFoldDB" id="A0A660LEE1"/>